<evidence type="ECO:0000256" key="4">
    <source>
        <dbReference type="ARBA" id="ARBA00023274"/>
    </source>
</evidence>
<dbReference type="RefSeq" id="WP_068959361.1">
    <property type="nucleotide sequence ID" value="NZ_LGLV01000028.1"/>
</dbReference>
<evidence type="ECO:0000256" key="2">
    <source>
        <dbReference type="ARBA" id="ARBA00008889"/>
    </source>
</evidence>
<protein>
    <recommendedName>
        <fullName evidence="5 6">Large ribosomal subunit protein uL10</fullName>
    </recommendedName>
</protein>
<keyword evidence="4 6" id="KW-0687">Ribonucleoprotein</keyword>
<dbReference type="EMBL" id="LGLV01000028">
    <property type="protein sequence ID" value="OBZ91966.1"/>
    <property type="molecule type" value="Genomic_DNA"/>
</dbReference>
<evidence type="ECO:0000313" key="8">
    <source>
        <dbReference type="Proteomes" id="UP000093111"/>
    </source>
</evidence>
<dbReference type="InterPro" id="IPR001790">
    <property type="entry name" value="Ribosomal_uL10"/>
</dbReference>
<keyword evidence="8" id="KW-1185">Reference proteome</keyword>
<comment type="function">
    <text evidence="1 6">Forms part of the ribosomal stalk, playing a central role in the interaction of the ribosome with GTP-bound translation factors.</text>
</comment>
<reference evidence="7 8" key="1">
    <citation type="journal article" date="2016" name="Syst. Appl. Microbiol.">
        <title>Pararhizobium polonicum sp. nov. isolated from tumors on stone fruit rootstocks.</title>
        <authorList>
            <person name="Pulawska J."/>
            <person name="Kuzmanovic N."/>
            <person name="Willems A."/>
            <person name="Pothier J.F."/>
        </authorList>
    </citation>
    <scope>NUCLEOTIDE SEQUENCE [LARGE SCALE GENOMIC DNA]</scope>
    <source>
        <strain evidence="7 8">F5.1</strain>
    </source>
</reference>
<dbReference type="PATRIC" id="fig|1612624.7.peg.4037"/>
<keyword evidence="6" id="KW-0694">RNA-binding</keyword>
<comment type="subunit">
    <text evidence="6">Part of the ribosomal stalk of the 50S ribosomal subunit. The N-terminus interacts with L11 and the large rRNA to form the base of the stalk. The C-terminus forms an elongated spine to which L12 dimers bind in a sequential fashion forming a multimeric L10(L12)X complex.</text>
</comment>
<dbReference type="GO" id="GO:0070180">
    <property type="term" value="F:large ribosomal subunit rRNA binding"/>
    <property type="evidence" value="ECO:0007669"/>
    <property type="project" value="UniProtKB-UniRule"/>
</dbReference>
<dbReference type="CDD" id="cd05797">
    <property type="entry name" value="Ribosomal_L10"/>
    <property type="match status" value="1"/>
</dbReference>
<name>A0A1C7NTB0_9HYPH</name>
<evidence type="ECO:0000256" key="6">
    <source>
        <dbReference type="HAMAP-Rule" id="MF_00362"/>
    </source>
</evidence>
<accession>A0A1C7NTB0</accession>
<dbReference type="AlphaFoldDB" id="A0A1C7NTB0"/>
<dbReference type="Gene3D" id="6.10.250.290">
    <property type="match status" value="1"/>
</dbReference>
<keyword evidence="3 6" id="KW-0689">Ribosomal protein</keyword>
<organism evidence="7 8">
    <name type="scientific">Pararhizobium polonicum</name>
    <dbReference type="NCBI Taxonomy" id="1612624"/>
    <lineage>
        <taxon>Bacteria</taxon>
        <taxon>Pseudomonadati</taxon>
        <taxon>Pseudomonadota</taxon>
        <taxon>Alphaproteobacteria</taxon>
        <taxon>Hyphomicrobiales</taxon>
        <taxon>Rhizobiaceae</taxon>
        <taxon>Rhizobium/Agrobacterium group</taxon>
        <taxon>Pararhizobium</taxon>
    </lineage>
</organism>
<evidence type="ECO:0000256" key="5">
    <source>
        <dbReference type="ARBA" id="ARBA00035202"/>
    </source>
</evidence>
<dbReference type="HAMAP" id="MF_00362">
    <property type="entry name" value="Ribosomal_uL10"/>
    <property type="match status" value="1"/>
</dbReference>
<dbReference type="Proteomes" id="UP000093111">
    <property type="component" value="Unassembled WGS sequence"/>
</dbReference>
<dbReference type="InterPro" id="IPR022973">
    <property type="entry name" value="Ribosomal_uL10_bac"/>
</dbReference>
<dbReference type="GO" id="GO:0003735">
    <property type="term" value="F:structural constituent of ribosome"/>
    <property type="evidence" value="ECO:0007669"/>
    <property type="project" value="InterPro"/>
</dbReference>
<dbReference type="PANTHER" id="PTHR11560">
    <property type="entry name" value="39S RIBOSOMAL PROTEIN L10, MITOCHONDRIAL"/>
    <property type="match status" value="1"/>
</dbReference>
<dbReference type="STRING" id="1612624.ADU59_29240"/>
<dbReference type="SUPFAM" id="SSF160369">
    <property type="entry name" value="Ribosomal protein L10-like"/>
    <property type="match status" value="1"/>
</dbReference>
<keyword evidence="6" id="KW-0699">rRNA-binding</keyword>
<dbReference type="PROSITE" id="PS01109">
    <property type="entry name" value="RIBOSOMAL_L10"/>
    <property type="match status" value="1"/>
</dbReference>
<dbReference type="Pfam" id="PF00466">
    <property type="entry name" value="Ribosomal_L10"/>
    <property type="match status" value="1"/>
</dbReference>
<dbReference type="InterPro" id="IPR002363">
    <property type="entry name" value="Ribosomal_uL10_CS_bac"/>
</dbReference>
<dbReference type="GO" id="GO:0015934">
    <property type="term" value="C:large ribosomal subunit"/>
    <property type="evidence" value="ECO:0007669"/>
    <property type="project" value="InterPro"/>
</dbReference>
<comment type="similarity">
    <text evidence="2 6">Belongs to the universal ribosomal protein uL10 family.</text>
</comment>
<proteinExistence type="inferred from homology"/>
<gene>
    <name evidence="6" type="primary">rplJ</name>
    <name evidence="7" type="ORF">ADU59_29240</name>
</gene>
<dbReference type="NCBIfam" id="NF000955">
    <property type="entry name" value="PRK00099.1-1"/>
    <property type="match status" value="1"/>
</dbReference>
<dbReference type="GO" id="GO:0006412">
    <property type="term" value="P:translation"/>
    <property type="evidence" value="ECO:0007669"/>
    <property type="project" value="UniProtKB-UniRule"/>
</dbReference>
<dbReference type="OrthoDB" id="9791972at2"/>
<evidence type="ECO:0000256" key="3">
    <source>
        <dbReference type="ARBA" id="ARBA00022980"/>
    </source>
</evidence>
<dbReference type="InterPro" id="IPR043141">
    <property type="entry name" value="Ribosomal_uL10-like_sf"/>
</dbReference>
<evidence type="ECO:0000313" key="7">
    <source>
        <dbReference type="EMBL" id="OBZ91966.1"/>
    </source>
</evidence>
<comment type="caution">
    <text evidence="7">The sequence shown here is derived from an EMBL/GenBank/DDBJ whole genome shotgun (WGS) entry which is preliminary data.</text>
</comment>
<dbReference type="InterPro" id="IPR047865">
    <property type="entry name" value="Ribosomal_uL10_bac_type"/>
</dbReference>
<evidence type="ECO:0000256" key="1">
    <source>
        <dbReference type="ARBA" id="ARBA00002633"/>
    </source>
</evidence>
<sequence length="173" mass="18160">MERAEKREFVTELNESFKGAGSVVVAHYAGVTVAQMNDFRSKMRAAGGTVKVAKNRLAKIALQGTEAEGMTNLFKGQTLVAFSADPVTAPKVVMDFAKTNDKIVVLGGAMGATTLTADAVKSLATLPSLDELRAKLLGMIQTPATRIASVVAAPASQLARVFAAYAKKDEEAA</sequence>
<dbReference type="Gene3D" id="3.30.70.1730">
    <property type="match status" value="1"/>
</dbReference>